<feature type="binding site" evidence="4">
    <location>
        <position position="222"/>
    </location>
    <ligand>
        <name>a divalent metal cation</name>
        <dbReference type="ChEBI" id="CHEBI:60240"/>
        <label>1</label>
    </ligand>
</feature>
<protein>
    <recommendedName>
        <fullName evidence="2">GTP cyclohydrolase 1 type 2 homolog</fullName>
    </recommendedName>
</protein>
<keyword evidence="6" id="KW-1185">Reference proteome</keyword>
<dbReference type="RefSeq" id="WP_111324994.1">
    <property type="nucleotide sequence ID" value="NZ_BIFX01000001.1"/>
</dbReference>
<dbReference type="InterPro" id="IPR002678">
    <property type="entry name" value="DUF34/NIF3"/>
</dbReference>
<proteinExistence type="inferred from homology"/>
<sequence>MNVLRDDIVQFINNYLNIDAFRDYCPNGMQVIGRTSVQRVALGVSANLECFRQAVAGEADMLIVHHGLFWENMPREIGAMMKGRLKLLFDNDITLLGYHLPLDAHPEIGNNVLWLRELGFEVEGITIGNARGKMIGAIGTAPRRITRRDLIEQVAAIAGAKPLVYAYGPQTIRRLGVITGGGEGYLLEAIARGCDTFLTGEVGEPTESYAREEGVNFIAAGHYNSEKIGIQALGELLKQHFPVETFFCDVPNAI</sequence>
<dbReference type="PANTHER" id="PTHR13799">
    <property type="entry name" value="NGG1 INTERACTING FACTOR 3"/>
    <property type="match status" value="1"/>
</dbReference>
<gene>
    <name evidence="5" type="ORF">EI42_04684</name>
</gene>
<organism evidence="5 6">
    <name type="scientific">Thermosporothrix hazakensis</name>
    <dbReference type="NCBI Taxonomy" id="644383"/>
    <lineage>
        <taxon>Bacteria</taxon>
        <taxon>Bacillati</taxon>
        <taxon>Chloroflexota</taxon>
        <taxon>Ktedonobacteria</taxon>
        <taxon>Ktedonobacterales</taxon>
        <taxon>Thermosporotrichaceae</taxon>
        <taxon>Thermosporothrix</taxon>
    </lineage>
</organism>
<comment type="similarity">
    <text evidence="1">Belongs to the GTP cyclohydrolase I type 2/NIF3 family.</text>
</comment>
<dbReference type="InterPro" id="IPR036069">
    <property type="entry name" value="DUF34/NIF3_sf"/>
</dbReference>
<evidence type="ECO:0000256" key="3">
    <source>
        <dbReference type="ARBA" id="ARBA00022723"/>
    </source>
</evidence>
<dbReference type="OrthoDB" id="9792792at2"/>
<feature type="binding site" evidence="4">
    <location>
        <position position="65"/>
    </location>
    <ligand>
        <name>a divalent metal cation</name>
        <dbReference type="ChEBI" id="CHEBI:60240"/>
        <label>1</label>
    </ligand>
</feature>
<dbReference type="NCBIfam" id="TIGR00486">
    <property type="entry name" value="YbgI_SA1388"/>
    <property type="match status" value="1"/>
</dbReference>
<dbReference type="Gene3D" id="3.40.1390.30">
    <property type="entry name" value="NIF3 (NGG1p interacting factor 3)-like"/>
    <property type="match status" value="2"/>
</dbReference>
<dbReference type="AlphaFoldDB" id="A0A326U255"/>
<keyword evidence="3 4" id="KW-0479">Metal-binding</keyword>
<evidence type="ECO:0000256" key="1">
    <source>
        <dbReference type="ARBA" id="ARBA00006964"/>
    </source>
</evidence>
<evidence type="ECO:0000313" key="5">
    <source>
        <dbReference type="EMBL" id="PZW24236.1"/>
    </source>
</evidence>
<dbReference type="Proteomes" id="UP000248806">
    <property type="component" value="Unassembled WGS sequence"/>
</dbReference>
<dbReference type="GO" id="GO:0005737">
    <property type="term" value="C:cytoplasm"/>
    <property type="evidence" value="ECO:0007669"/>
    <property type="project" value="TreeGrafter"/>
</dbReference>
<dbReference type="PANTHER" id="PTHR13799:SF14">
    <property type="entry name" value="GTP CYCLOHYDROLASE 1 TYPE 2 HOMOLOG"/>
    <property type="match status" value="1"/>
</dbReference>
<dbReference type="Pfam" id="PF01784">
    <property type="entry name" value="DUF34_NIF3"/>
    <property type="match status" value="1"/>
</dbReference>
<reference evidence="5 6" key="1">
    <citation type="submission" date="2018-06" db="EMBL/GenBank/DDBJ databases">
        <title>Genomic Encyclopedia of Archaeal and Bacterial Type Strains, Phase II (KMG-II): from individual species to whole genera.</title>
        <authorList>
            <person name="Goeker M."/>
        </authorList>
    </citation>
    <scope>NUCLEOTIDE SEQUENCE [LARGE SCALE GENOMIC DNA]</scope>
    <source>
        <strain evidence="5 6">ATCC BAA-1881</strain>
    </source>
</reference>
<evidence type="ECO:0000256" key="4">
    <source>
        <dbReference type="PIRSR" id="PIRSR602678-1"/>
    </source>
</evidence>
<accession>A0A326U255</accession>
<feature type="binding site" evidence="4">
    <location>
        <position position="103"/>
    </location>
    <ligand>
        <name>a divalent metal cation</name>
        <dbReference type="ChEBI" id="CHEBI:60240"/>
        <label>1</label>
    </ligand>
</feature>
<feature type="binding site" evidence="4">
    <location>
        <position position="226"/>
    </location>
    <ligand>
        <name>a divalent metal cation</name>
        <dbReference type="ChEBI" id="CHEBI:60240"/>
        <label>1</label>
    </ligand>
</feature>
<evidence type="ECO:0000256" key="2">
    <source>
        <dbReference type="ARBA" id="ARBA00022112"/>
    </source>
</evidence>
<feature type="binding site" evidence="4">
    <location>
        <position position="66"/>
    </location>
    <ligand>
        <name>a divalent metal cation</name>
        <dbReference type="ChEBI" id="CHEBI:60240"/>
        <label>1</label>
    </ligand>
</feature>
<comment type="caution">
    <text evidence="5">The sequence shown here is derived from an EMBL/GenBank/DDBJ whole genome shotgun (WGS) entry which is preliminary data.</text>
</comment>
<dbReference type="SUPFAM" id="SSF102705">
    <property type="entry name" value="NIF3 (NGG1p interacting factor 3)-like"/>
    <property type="match status" value="1"/>
</dbReference>
<name>A0A326U255_THEHA</name>
<dbReference type="EMBL" id="QKUF01000022">
    <property type="protein sequence ID" value="PZW24236.1"/>
    <property type="molecule type" value="Genomic_DNA"/>
</dbReference>
<evidence type="ECO:0000313" key="6">
    <source>
        <dbReference type="Proteomes" id="UP000248806"/>
    </source>
</evidence>
<dbReference type="GO" id="GO:0046872">
    <property type="term" value="F:metal ion binding"/>
    <property type="evidence" value="ECO:0007669"/>
    <property type="project" value="UniProtKB-KW"/>
</dbReference>